<proteinExistence type="predicted"/>
<feature type="domain" description="NADH:flavin oxidoreductase/NADH oxidase N-terminal" evidence="1">
    <location>
        <begin position="260"/>
        <end position="592"/>
    </location>
</feature>
<dbReference type="InterPro" id="IPR045247">
    <property type="entry name" value="Oye-like"/>
</dbReference>
<dbReference type="PANTHER" id="PTHR22893:SF91">
    <property type="entry name" value="NADPH DEHYDROGENASE 2-RELATED"/>
    <property type="match status" value="1"/>
</dbReference>
<keyword evidence="2" id="KW-0560">Oxidoreductase</keyword>
<sequence>MLLNPQALVIATISIAFPARLLLLLLLLSPPCRGATQRIESPLVLADSTQQPIALTAYRFNQSGARLRVCGVVEGERIIVSEQMLEVLSVSTVKLRTLELPKFIVHNALFEEIKRLRPLVWCNACWWWALENSGAAIVSNLSTQLPHLTERHMTMTAAPHSIDPTTYLDELLAQASPDLMRQMLQGFINQILSAQADTVCGAEYGVSSEQRVSRPFPMRMLHSPTTWAFNPLSRWPWPPPRYARARNSRCHVRVEERMTSLFDSLDVGRMTLPNRIIMAPLTRSRAGRDGVPTSLHETYYTQRASFGLIVTEGVFPTVSRRTFPGQPGIDTAEQIAGWRRVADAVHEADGHIFMQVMNGGRLSHASLQEGTEPVAPSAIASGTAVRDFESRKDCPIPRALDTAELPGIVDEFRHAARNAIDAGMDGVEIHGANGYLLHQFLSPNSNLREDAYGGSPENRFRLVEEILRAVSNEIGADRVAIRLSPQNNIQGIEELDEADVLATYGGLLRATADLGLAYVSIMHADPAGELVAELIARARENGRTCVFLNSGFGQLTDHDAAERLLQQADAAVVGRLAISNPDLVRRWKEELPVAAPDESTFYTGGEKGYTDYPFYTR</sequence>
<dbReference type="CDD" id="cd02933">
    <property type="entry name" value="OYE_like_FMN"/>
    <property type="match status" value="1"/>
</dbReference>
<dbReference type="EC" id="1.-.-.-" evidence="2"/>
<gene>
    <name evidence="2" type="primary">nemA</name>
    <name evidence="2" type="ORF">CJEDD_09660</name>
</gene>
<dbReference type="Proteomes" id="UP001218071">
    <property type="component" value="Chromosome"/>
</dbReference>
<dbReference type="Pfam" id="PF00724">
    <property type="entry name" value="Oxidored_FMN"/>
    <property type="match status" value="1"/>
</dbReference>
<accession>A0ABY7ULF3</accession>
<name>A0ABY7ULF3_9CORY</name>
<organism evidence="2 3">
    <name type="scientific">Corynebacterium jeddahense</name>
    <dbReference type="NCBI Taxonomy" id="1414719"/>
    <lineage>
        <taxon>Bacteria</taxon>
        <taxon>Bacillati</taxon>
        <taxon>Actinomycetota</taxon>
        <taxon>Actinomycetes</taxon>
        <taxon>Mycobacteriales</taxon>
        <taxon>Corynebacteriaceae</taxon>
        <taxon>Corynebacterium</taxon>
    </lineage>
</organism>
<dbReference type="PANTHER" id="PTHR22893">
    <property type="entry name" value="NADH OXIDOREDUCTASE-RELATED"/>
    <property type="match status" value="1"/>
</dbReference>
<evidence type="ECO:0000259" key="1">
    <source>
        <dbReference type="Pfam" id="PF00724"/>
    </source>
</evidence>
<dbReference type="InterPro" id="IPR001155">
    <property type="entry name" value="OxRdtase_FMN_N"/>
</dbReference>
<dbReference type="EMBL" id="CP063194">
    <property type="protein sequence ID" value="WCZ39515.1"/>
    <property type="molecule type" value="Genomic_DNA"/>
</dbReference>
<evidence type="ECO:0000313" key="2">
    <source>
        <dbReference type="EMBL" id="WCZ39515.1"/>
    </source>
</evidence>
<evidence type="ECO:0000313" key="3">
    <source>
        <dbReference type="Proteomes" id="UP001218071"/>
    </source>
</evidence>
<protein>
    <submittedName>
        <fullName evidence="2">N-ethylmaleimide reductase</fullName>
        <ecNumber evidence="2">1.-.-.-</ecNumber>
    </submittedName>
</protein>
<reference evidence="2 3" key="1">
    <citation type="submission" date="2020-10" db="EMBL/GenBank/DDBJ databases">
        <title>Complete genome sequence of Corynebacterium jeddahense DSM 45997, type strain of Corynebacterium jeddahense.</title>
        <authorList>
            <person name="Busche T."/>
            <person name="Kalinowski J."/>
            <person name="Ruckert C."/>
        </authorList>
    </citation>
    <scope>NUCLEOTIDE SEQUENCE [LARGE SCALE GENOMIC DNA]</scope>
    <source>
        <strain evidence="2 3">DSM 45997</strain>
    </source>
</reference>
<dbReference type="InterPro" id="IPR013785">
    <property type="entry name" value="Aldolase_TIM"/>
</dbReference>
<dbReference type="GO" id="GO:0016491">
    <property type="term" value="F:oxidoreductase activity"/>
    <property type="evidence" value="ECO:0007669"/>
    <property type="project" value="UniProtKB-KW"/>
</dbReference>
<keyword evidence="3" id="KW-1185">Reference proteome</keyword>
<dbReference type="Gene3D" id="3.20.20.70">
    <property type="entry name" value="Aldolase class I"/>
    <property type="match status" value="1"/>
</dbReference>
<dbReference type="SUPFAM" id="SSF51395">
    <property type="entry name" value="FMN-linked oxidoreductases"/>
    <property type="match status" value="1"/>
</dbReference>